<name>A0A498NYJ0_LABRO</name>
<gene>
    <name evidence="2" type="ORF">ROHU_002916</name>
    <name evidence="1" type="ORF">ROHU_028493</name>
</gene>
<dbReference type="Proteomes" id="UP000290572">
    <property type="component" value="Unassembled WGS sequence"/>
</dbReference>
<sequence>MMFKWQIIHGQKEITVQYTEGAVTSFCLNLIYRTIFHPLNNTMYFVLPVRTEFTRPASLGQSNSYYFQRRSYMPRASEKPTSARIPDGSQSVAQVVPHGWCL</sequence>
<organism evidence="2 3">
    <name type="scientific">Labeo rohita</name>
    <name type="common">Indian major carp</name>
    <name type="synonym">Cyprinus rohita</name>
    <dbReference type="NCBI Taxonomy" id="84645"/>
    <lineage>
        <taxon>Eukaryota</taxon>
        <taxon>Metazoa</taxon>
        <taxon>Chordata</taxon>
        <taxon>Craniata</taxon>
        <taxon>Vertebrata</taxon>
        <taxon>Euteleostomi</taxon>
        <taxon>Actinopterygii</taxon>
        <taxon>Neopterygii</taxon>
        <taxon>Teleostei</taxon>
        <taxon>Ostariophysi</taxon>
        <taxon>Cypriniformes</taxon>
        <taxon>Cyprinidae</taxon>
        <taxon>Labeoninae</taxon>
        <taxon>Labeonini</taxon>
        <taxon>Labeo</taxon>
    </lineage>
</organism>
<proteinExistence type="predicted"/>
<dbReference type="EMBL" id="QBIY01008019">
    <property type="protein sequence ID" value="RXN36477.1"/>
    <property type="molecule type" value="Genomic_DNA"/>
</dbReference>
<accession>A0A498NYJ0</accession>
<evidence type="ECO:0000313" key="2">
    <source>
        <dbReference type="EMBL" id="RXN36477.1"/>
    </source>
</evidence>
<keyword evidence="3" id="KW-1185">Reference proteome</keyword>
<evidence type="ECO:0000313" key="1">
    <source>
        <dbReference type="EMBL" id="RXN14868.1"/>
    </source>
</evidence>
<dbReference type="EMBL" id="QBIY01012873">
    <property type="protein sequence ID" value="RXN14868.1"/>
    <property type="molecule type" value="Genomic_DNA"/>
</dbReference>
<dbReference type="AlphaFoldDB" id="A0A498NYJ0"/>
<comment type="caution">
    <text evidence="2">The sequence shown here is derived from an EMBL/GenBank/DDBJ whole genome shotgun (WGS) entry which is preliminary data.</text>
</comment>
<evidence type="ECO:0000313" key="3">
    <source>
        <dbReference type="Proteomes" id="UP000290572"/>
    </source>
</evidence>
<protein>
    <submittedName>
        <fullName evidence="2">Uncharacterized protein</fullName>
    </submittedName>
</protein>
<reference evidence="2 3" key="1">
    <citation type="submission" date="2018-03" db="EMBL/GenBank/DDBJ databases">
        <title>Draft genome sequence of Rohu Carp (Labeo rohita).</title>
        <authorList>
            <person name="Das P."/>
            <person name="Kushwaha B."/>
            <person name="Joshi C.G."/>
            <person name="Kumar D."/>
            <person name="Nagpure N.S."/>
            <person name="Sahoo L."/>
            <person name="Das S.P."/>
            <person name="Bit A."/>
            <person name="Patnaik S."/>
            <person name="Meher P.K."/>
            <person name="Jayasankar P."/>
            <person name="Koringa P.G."/>
            <person name="Patel N.V."/>
            <person name="Hinsu A.T."/>
            <person name="Kumar R."/>
            <person name="Pandey M."/>
            <person name="Agarwal S."/>
            <person name="Srivastava S."/>
            <person name="Singh M."/>
            <person name="Iquebal M.A."/>
            <person name="Jaiswal S."/>
            <person name="Angadi U.B."/>
            <person name="Kumar N."/>
            <person name="Raza M."/>
            <person name="Shah T.M."/>
            <person name="Rai A."/>
            <person name="Jena J.K."/>
        </authorList>
    </citation>
    <scope>NUCLEOTIDE SEQUENCE [LARGE SCALE GENOMIC DNA]</scope>
    <source>
        <strain evidence="2">DASCIFA01</strain>
        <tissue evidence="2">Testis</tissue>
    </source>
</reference>